<dbReference type="Pfam" id="PF13860">
    <property type="entry name" value="FlgD_ig"/>
    <property type="match status" value="1"/>
</dbReference>
<name>A0A7V4TXN2_CALAY</name>
<accession>A0A7V4TXN2</accession>
<gene>
    <name evidence="3" type="ORF">ENK44_00705</name>
</gene>
<feature type="signal peptide" evidence="1">
    <location>
        <begin position="1"/>
        <end position="20"/>
    </location>
</feature>
<comment type="caution">
    <text evidence="3">The sequence shown here is derived from an EMBL/GenBank/DDBJ whole genome shotgun (WGS) entry which is preliminary data.</text>
</comment>
<evidence type="ECO:0000259" key="2">
    <source>
        <dbReference type="Pfam" id="PF13860"/>
    </source>
</evidence>
<organism evidence="3">
    <name type="scientific">Caldithrix abyssi</name>
    <dbReference type="NCBI Taxonomy" id="187145"/>
    <lineage>
        <taxon>Bacteria</taxon>
        <taxon>Pseudomonadati</taxon>
        <taxon>Calditrichota</taxon>
        <taxon>Calditrichia</taxon>
        <taxon>Calditrichales</taxon>
        <taxon>Calditrichaceae</taxon>
        <taxon>Caldithrix</taxon>
    </lineage>
</organism>
<proteinExistence type="predicted"/>
<protein>
    <submittedName>
        <fullName evidence="3">T9SS type A sorting domain-containing protein</fullName>
    </submittedName>
</protein>
<reference evidence="3" key="1">
    <citation type="journal article" date="2020" name="mSystems">
        <title>Genome- and Community-Level Interaction Insights into Carbon Utilization and Element Cycling Functions of Hydrothermarchaeota in Hydrothermal Sediment.</title>
        <authorList>
            <person name="Zhou Z."/>
            <person name="Liu Y."/>
            <person name="Xu W."/>
            <person name="Pan J."/>
            <person name="Luo Z.H."/>
            <person name="Li M."/>
        </authorList>
    </citation>
    <scope>NUCLEOTIDE SEQUENCE [LARGE SCALE GENOMIC DNA]</scope>
    <source>
        <strain evidence="3">HyVt-577</strain>
    </source>
</reference>
<evidence type="ECO:0000313" key="3">
    <source>
        <dbReference type="EMBL" id="HGY54195.1"/>
    </source>
</evidence>
<dbReference type="InterPro" id="IPR025965">
    <property type="entry name" value="FlgD/Vpr_Ig-like"/>
</dbReference>
<dbReference type="EMBL" id="DRQG01000007">
    <property type="protein sequence ID" value="HGY54195.1"/>
    <property type="molecule type" value="Genomic_DNA"/>
</dbReference>
<dbReference type="InterPro" id="IPR026444">
    <property type="entry name" value="Secre_tail"/>
</dbReference>
<feature type="chain" id="PRO_5030797869" evidence="1">
    <location>
        <begin position="21"/>
        <end position="557"/>
    </location>
</feature>
<sequence length="557" mass="62007">MRKIFTAIFVLFIFSGFAVAQIEIDGDMLDWANIPPADVDSTAEELGDMVKGANYDLQDLYITGNDSMVYMRVVFDPSGSLTAAYSAGLALSLYLDTDVAAGSGLDWGWWTLSYDYLIDLSEAANDTAPASEVTILNNIQRDAIAPAWPDGWDSVGVCMVAMNDNANEIELGFAKDAIDAWYNLRFTYEVVGEWDWDNVDVAPNAHFGWDPAWMIDFDMVDNVPYNTAVKGPQIVSAIEIDGDMLDWKAEYQIDVDETAEDIGDMPTGPDFDVKDVYMTSDSNYVYVRVVIDPSGTFSGQWSKYTNAPVFELHFDTNMDKTQGLSWGNWWLLGGDYKISLQNVYNPDNPQSEVPLLKFTGDYEGAEETYDSVGTVMAAVNDNDNEIEVAIPRDSMHVGSDIRPFIYSVGDENWDNEEYFPNDLIAEEGPAYVVNYQFVEGTGAKNMKVLAGPGAIGDDTGAHQPKEFTLYQNYPNPFNPSTNIVFELPKTQKITVAIYDVTGRKVKTLVDNKVMSAGRNEVTWNGLNQKGNPVSSGMYFYRVSTGDYSKIRKMVLMK</sequence>
<dbReference type="Gene3D" id="2.60.40.4070">
    <property type="match status" value="1"/>
</dbReference>
<feature type="domain" description="FlgD/Vpr Ig-like" evidence="2">
    <location>
        <begin position="488"/>
        <end position="544"/>
    </location>
</feature>
<evidence type="ECO:0000256" key="1">
    <source>
        <dbReference type="SAM" id="SignalP"/>
    </source>
</evidence>
<dbReference type="AlphaFoldDB" id="A0A7V4TXN2"/>
<keyword evidence="1" id="KW-0732">Signal</keyword>
<dbReference type="Proteomes" id="UP000885779">
    <property type="component" value="Unassembled WGS sequence"/>
</dbReference>
<dbReference type="NCBIfam" id="TIGR04183">
    <property type="entry name" value="Por_Secre_tail"/>
    <property type="match status" value="1"/>
</dbReference>